<sequence>MVSGQPQTVRWRTAMVAVPPAGMVIAKSWRVAAGRATRGFGSRWCGRRRRARHHRRDWWFG</sequence>
<proteinExistence type="predicted"/>
<dbReference type="EMBL" id="MVBN01000006">
    <property type="protein sequence ID" value="OOK71097.1"/>
    <property type="molecule type" value="Genomic_DNA"/>
</dbReference>
<organism evidence="1 2">
    <name type="scientific">Mycobacterium kansasii</name>
    <dbReference type="NCBI Taxonomy" id="1768"/>
    <lineage>
        <taxon>Bacteria</taxon>
        <taxon>Bacillati</taxon>
        <taxon>Actinomycetota</taxon>
        <taxon>Actinomycetes</taxon>
        <taxon>Mycobacteriales</taxon>
        <taxon>Mycobacteriaceae</taxon>
        <taxon>Mycobacterium</taxon>
    </lineage>
</organism>
<comment type="caution">
    <text evidence="1">The sequence shown here is derived from an EMBL/GenBank/DDBJ whole genome shotgun (WGS) entry which is preliminary data.</text>
</comment>
<evidence type="ECO:0000313" key="2">
    <source>
        <dbReference type="Proteomes" id="UP000188532"/>
    </source>
</evidence>
<dbReference type="Proteomes" id="UP000188532">
    <property type="component" value="Unassembled WGS sequence"/>
</dbReference>
<evidence type="ECO:0000313" key="1">
    <source>
        <dbReference type="EMBL" id="OOK71097.1"/>
    </source>
</evidence>
<accession>A0A1V3WVY2</accession>
<dbReference type="AlphaFoldDB" id="A0A1V3WVY2"/>
<gene>
    <name evidence="1" type="ORF">BZL29_5473</name>
</gene>
<reference evidence="1 2" key="1">
    <citation type="submission" date="2017-02" db="EMBL/GenBank/DDBJ databases">
        <title>Complete genome sequences of Mycobacterium kansasii strains isolated from rhesus macaques.</title>
        <authorList>
            <person name="Panda A."/>
            <person name="Nagaraj S."/>
            <person name="Zhao X."/>
            <person name="Tettelin H."/>
            <person name="Detolla L.J."/>
        </authorList>
    </citation>
    <scope>NUCLEOTIDE SEQUENCE [LARGE SCALE GENOMIC DNA]</scope>
    <source>
        <strain evidence="1 2">11-3469</strain>
    </source>
</reference>
<name>A0A1V3WVY2_MYCKA</name>
<protein>
    <submittedName>
        <fullName evidence="1">Uncharacterized protein</fullName>
    </submittedName>
</protein>